<accession>A0ABQ0GWD1</accession>
<reference evidence="1 2" key="1">
    <citation type="submission" date="2024-10" db="EMBL/GenBank/DDBJ databases">
        <title>Isolation, draft genome sequencing and identification of Phyllobacterium sp. NSA23, isolated from leaf soil.</title>
        <authorList>
            <person name="Akita H."/>
        </authorList>
    </citation>
    <scope>NUCLEOTIDE SEQUENCE [LARGE SCALE GENOMIC DNA]</scope>
    <source>
        <strain evidence="1 2">NSA23</strain>
    </source>
</reference>
<dbReference type="Proteomes" id="UP001628091">
    <property type="component" value="Unassembled WGS sequence"/>
</dbReference>
<evidence type="ECO:0000313" key="1">
    <source>
        <dbReference type="EMBL" id="GAB1580948.1"/>
    </source>
</evidence>
<gene>
    <name evidence="1" type="ORF">PPNSA23_08910</name>
</gene>
<keyword evidence="2" id="KW-1185">Reference proteome</keyword>
<comment type="caution">
    <text evidence="1">The sequence shown here is derived from an EMBL/GenBank/DDBJ whole genome shotgun (WGS) entry which is preliminary data.</text>
</comment>
<sequence>MAIQSLIDGVAAKANIQPQVAEKVAGIVLSVLQHESPQISAQLFANIPGAQQLATANDVMAQGQSSSGGGIIGTISNLLGGAMGEKVGALVNGVAALKASGLTEEQINAAGSQVIAYARQTDPQLVDELVQAVPGLKGHFGL</sequence>
<proteinExistence type="predicted"/>
<protein>
    <recommendedName>
        <fullName evidence="3">DUF2267 domain-containing protein</fullName>
    </recommendedName>
</protein>
<dbReference type="EMBL" id="BAAFZP010000001">
    <property type="protein sequence ID" value="GAB1580948.1"/>
    <property type="molecule type" value="Genomic_DNA"/>
</dbReference>
<evidence type="ECO:0000313" key="2">
    <source>
        <dbReference type="Proteomes" id="UP001628091"/>
    </source>
</evidence>
<name>A0ABQ0GWD1_9HYPH</name>
<dbReference type="RefSeq" id="WP_407863862.1">
    <property type="nucleotide sequence ID" value="NZ_BAAFZP010000001.1"/>
</dbReference>
<organism evidence="1 2">
    <name type="scientific">Phyllobacterium phragmitis</name>
    <dbReference type="NCBI Taxonomy" id="2670329"/>
    <lineage>
        <taxon>Bacteria</taxon>
        <taxon>Pseudomonadati</taxon>
        <taxon>Pseudomonadota</taxon>
        <taxon>Alphaproteobacteria</taxon>
        <taxon>Hyphomicrobiales</taxon>
        <taxon>Phyllobacteriaceae</taxon>
        <taxon>Phyllobacterium</taxon>
    </lineage>
</organism>
<evidence type="ECO:0008006" key="3">
    <source>
        <dbReference type="Google" id="ProtNLM"/>
    </source>
</evidence>